<dbReference type="Proteomes" id="UP001642409">
    <property type="component" value="Unassembled WGS sequence"/>
</dbReference>
<protein>
    <submittedName>
        <fullName evidence="3">Uncharacterized protein</fullName>
    </submittedName>
</protein>
<proteinExistence type="predicted"/>
<dbReference type="PROSITE" id="PS51450">
    <property type="entry name" value="LRR"/>
    <property type="match status" value="11"/>
</dbReference>
<dbReference type="InterPro" id="IPR003591">
    <property type="entry name" value="Leu-rich_rpt_typical-subtyp"/>
</dbReference>
<dbReference type="AlphaFoldDB" id="A0AA86TAF3"/>
<name>A0AA86TAF3_9EUKA</name>
<evidence type="ECO:0000313" key="5">
    <source>
        <dbReference type="Proteomes" id="UP001642409"/>
    </source>
</evidence>
<keyword evidence="5" id="KW-1185">Reference proteome</keyword>
<comment type="caution">
    <text evidence="3">The sequence shown here is derived from an EMBL/GenBank/DDBJ whole genome shotgun (WGS) entry which is preliminary data.</text>
</comment>
<evidence type="ECO:0000256" key="2">
    <source>
        <dbReference type="ARBA" id="ARBA00022737"/>
    </source>
</evidence>
<dbReference type="SMART" id="SM00365">
    <property type="entry name" value="LRR_SD22"/>
    <property type="match status" value="11"/>
</dbReference>
<evidence type="ECO:0000313" key="4">
    <source>
        <dbReference type="EMBL" id="CAL6071215.1"/>
    </source>
</evidence>
<dbReference type="InterPro" id="IPR001611">
    <property type="entry name" value="Leu-rich_rpt"/>
</dbReference>
<evidence type="ECO:0000256" key="1">
    <source>
        <dbReference type="ARBA" id="ARBA00022614"/>
    </source>
</evidence>
<organism evidence="3">
    <name type="scientific">Hexamita inflata</name>
    <dbReference type="NCBI Taxonomy" id="28002"/>
    <lineage>
        <taxon>Eukaryota</taxon>
        <taxon>Metamonada</taxon>
        <taxon>Diplomonadida</taxon>
        <taxon>Hexamitidae</taxon>
        <taxon>Hexamitinae</taxon>
        <taxon>Hexamita</taxon>
    </lineage>
</organism>
<dbReference type="PANTHER" id="PTHR46652">
    <property type="entry name" value="LEUCINE-RICH REPEAT AND IQ DOMAIN-CONTAINING PROTEIN 1-RELATED"/>
    <property type="match status" value="1"/>
</dbReference>
<dbReference type="EMBL" id="CAXDID020000289">
    <property type="protein sequence ID" value="CAL6071215.1"/>
    <property type="molecule type" value="Genomic_DNA"/>
</dbReference>
<dbReference type="SMART" id="SM00364">
    <property type="entry name" value="LRR_BAC"/>
    <property type="match status" value="7"/>
</dbReference>
<accession>A0AA86TAF3</accession>
<reference evidence="3" key="1">
    <citation type="submission" date="2023-06" db="EMBL/GenBank/DDBJ databases">
        <authorList>
            <person name="Kurt Z."/>
        </authorList>
    </citation>
    <scope>NUCLEOTIDE SEQUENCE</scope>
</reference>
<dbReference type="EMBL" id="CATOUU010000026">
    <property type="protein sequence ID" value="CAI9913554.1"/>
    <property type="molecule type" value="Genomic_DNA"/>
</dbReference>
<dbReference type="InterPro" id="IPR032675">
    <property type="entry name" value="LRR_dom_sf"/>
</dbReference>
<keyword evidence="2" id="KW-0677">Repeat</keyword>
<dbReference type="InterPro" id="IPR050836">
    <property type="entry name" value="SDS22/Internalin_LRR"/>
</dbReference>
<gene>
    <name evidence="3" type="ORF">HINF_LOCUS1199</name>
    <name evidence="4" type="ORF">HINF_LOCUS55039</name>
</gene>
<evidence type="ECO:0000313" key="3">
    <source>
        <dbReference type="EMBL" id="CAI9913554.1"/>
    </source>
</evidence>
<keyword evidence="1" id="KW-0433">Leucine-rich repeat</keyword>
<sequence length="975" mass="112560">MELTQNNSTFYCINQKSSQYDAQIQYQSNLKINTVYFPSLHLVPVNITKLIASNCCLQSISSLRIFTKLDYLDISDNFIGNISDLQFLQNLQYLNMSNNRIIFPDPLATLKSLKKVITDGNKIQNFEPLTQNPNFDVKWISPQNDAELQDFRDYLGFGSTEQESQELMEKTLELKKLSYFNSPILQKYSQQVQNKTLMIRGDQDIQSLKFVDFMEVDTLFVLECYNASFVEVPANIKKLVVNRCRLESASGLEYMSQLEELSLRGNKLTELGALTQIKTLKILDVAQNNIKSLENIEQLQQLVELDASENTIESVEPLETMKQLQRLNLSTNKISSGSSLEDLTNLVQLNVAFNSLESIYFVRNMELLTHLDISFNKVQDILVLMNLLKILDLRLDGNFISMFTALENHPNKQLGWFTCKQNVKKEDRQINIIDNFLQQPGNQKCIIENDQKIERLDFVDIVKPNELFISGCPNIKFEHAVKIPTTLTVTKCGLSEITDIHQMNQITWLDLSFNKIMDISELAELVDLTYLNLESNDIYRIDALAELQKLEFLNLTNNKIIFSYPIYKLKVSKLLIENNLIVDQAYENQGIPTLADSKNYLGPNNTQQQVDEFKVLTDFSLNQVQMLRKYRNTVFNNTLTLKNDNDPQSFEFIKKLNINTLSIENCQNIQYTFRETKQIRIQNNYINSLQAPPANLVLLTINKCNISNVFRLAQMKQLKYLDLRSNSLISISPLKQLINLKQVLIDDNLILDLDILTTLPNYHSDWIQIQRIPKRTDIQTYLSDTKQNITIDEFKANLAQNIAKTEALIEQFPISYDKSMIKKYKNNVYDSKDSEYMNGQFGKALTIRNDINLRDLKFVEHLGVIQLQIIGCKNVQLYRVPTNLKLLMIKESNLKSIKGVERLTELNYLELINNNIVNVNGLRELNQLERLYLNGNSIVDFSAVKYLQSKGCCKMNCFTNNQKQPTQQEIEEAII</sequence>
<dbReference type="SUPFAM" id="SSF52058">
    <property type="entry name" value="L domain-like"/>
    <property type="match status" value="3"/>
</dbReference>
<dbReference type="SMART" id="SM00369">
    <property type="entry name" value="LRR_TYP"/>
    <property type="match status" value="6"/>
</dbReference>
<dbReference type="Gene3D" id="3.80.10.10">
    <property type="entry name" value="Ribonuclease Inhibitor"/>
    <property type="match status" value="5"/>
</dbReference>
<reference evidence="4 5" key="2">
    <citation type="submission" date="2024-07" db="EMBL/GenBank/DDBJ databases">
        <authorList>
            <person name="Akdeniz Z."/>
        </authorList>
    </citation>
    <scope>NUCLEOTIDE SEQUENCE [LARGE SCALE GENOMIC DNA]</scope>
</reference>
<dbReference type="PANTHER" id="PTHR46652:SF3">
    <property type="entry name" value="LEUCINE-RICH REPEAT-CONTAINING PROTEIN 9"/>
    <property type="match status" value="1"/>
</dbReference>